<proteinExistence type="predicted"/>
<evidence type="ECO:0008006" key="3">
    <source>
        <dbReference type="Google" id="ProtNLM"/>
    </source>
</evidence>
<dbReference type="Pfam" id="PF14375">
    <property type="entry name" value="Cys_rich_CWC"/>
    <property type="match status" value="1"/>
</dbReference>
<keyword evidence="2" id="KW-1185">Reference proteome</keyword>
<dbReference type="AlphaFoldDB" id="A0A3Q8X5Y4"/>
<dbReference type="EMBL" id="CP034437">
    <property type="protein sequence ID" value="AZN39978.1"/>
    <property type="molecule type" value="Genomic_DNA"/>
</dbReference>
<dbReference type="InterPro" id="IPR032720">
    <property type="entry name" value="Cys_rich_CWC"/>
</dbReference>
<gene>
    <name evidence="1" type="ORF">EJC50_10175</name>
</gene>
<dbReference type="RefSeq" id="WP_126015090.1">
    <property type="nucleotide sequence ID" value="NZ_CP034437.1"/>
</dbReference>
<dbReference type="Proteomes" id="UP000272528">
    <property type="component" value="Chromosome"/>
</dbReference>
<protein>
    <recommendedName>
        <fullName evidence="3">Cysteine-rich CWC family protein</fullName>
    </recommendedName>
</protein>
<accession>A0A3Q8X5Y4</accession>
<sequence>MSDGSEPKPIYVAASECPLCRQSNRCEGNESCWCSREKFPKELIALVPEELQGKACICEKCLHAFTR</sequence>
<organism evidence="1 2">
    <name type="scientific">Paenibacillus albus</name>
    <dbReference type="NCBI Taxonomy" id="2495582"/>
    <lineage>
        <taxon>Bacteria</taxon>
        <taxon>Bacillati</taxon>
        <taxon>Bacillota</taxon>
        <taxon>Bacilli</taxon>
        <taxon>Bacillales</taxon>
        <taxon>Paenibacillaceae</taxon>
        <taxon>Paenibacillus</taxon>
    </lineage>
</organism>
<evidence type="ECO:0000313" key="2">
    <source>
        <dbReference type="Proteomes" id="UP000272528"/>
    </source>
</evidence>
<reference evidence="2" key="1">
    <citation type="submission" date="2018-12" db="EMBL/GenBank/DDBJ databases">
        <title>Genome sequence of Peanibacillus sp.</title>
        <authorList>
            <person name="Subramani G."/>
            <person name="Srinivasan S."/>
            <person name="Kim M.K."/>
        </authorList>
    </citation>
    <scope>NUCLEOTIDE SEQUENCE [LARGE SCALE GENOMIC DNA]</scope>
    <source>
        <strain evidence="2">18JY67-1</strain>
    </source>
</reference>
<evidence type="ECO:0000313" key="1">
    <source>
        <dbReference type="EMBL" id="AZN39978.1"/>
    </source>
</evidence>
<dbReference type="KEGG" id="palb:EJC50_10175"/>
<name>A0A3Q8X5Y4_9BACL</name>
<dbReference type="OrthoDB" id="5625686at2"/>